<evidence type="ECO:0000256" key="21">
    <source>
        <dbReference type="ARBA" id="ARBA00048088"/>
    </source>
</evidence>
<dbReference type="InParanoid" id="A0A1Y1X6M2"/>
<evidence type="ECO:0000256" key="12">
    <source>
        <dbReference type="ARBA" id="ARBA00023136"/>
    </source>
</evidence>
<dbReference type="EMBL" id="MCFE01000719">
    <property type="protein sequence ID" value="ORX81026.1"/>
    <property type="molecule type" value="Genomic_DNA"/>
</dbReference>
<evidence type="ECO:0000256" key="14">
    <source>
        <dbReference type="ARBA" id="ARBA00034528"/>
    </source>
</evidence>
<keyword evidence="4" id="KW-0285">Flavoprotein</keyword>
<dbReference type="Proteomes" id="UP000193498">
    <property type="component" value="Unassembled WGS sequence"/>
</dbReference>
<dbReference type="SUPFAM" id="SSF51905">
    <property type="entry name" value="FAD/NAD(P)-binding domain"/>
    <property type="match status" value="2"/>
</dbReference>
<evidence type="ECO:0000256" key="8">
    <source>
        <dbReference type="ARBA" id="ARBA00022857"/>
    </source>
</evidence>
<dbReference type="OrthoDB" id="66881at2759"/>
<evidence type="ECO:0000256" key="1">
    <source>
        <dbReference type="ARBA" id="ARBA00001974"/>
    </source>
</evidence>
<comment type="catalytic activity">
    <reaction evidence="21">
        <text>trimethylamine + NADPH + O2 = trimethylamine N-oxide + NADP(+) + H2O</text>
        <dbReference type="Rhea" id="RHEA:31979"/>
        <dbReference type="ChEBI" id="CHEBI:15377"/>
        <dbReference type="ChEBI" id="CHEBI:15379"/>
        <dbReference type="ChEBI" id="CHEBI:15724"/>
        <dbReference type="ChEBI" id="CHEBI:57783"/>
        <dbReference type="ChEBI" id="CHEBI:58349"/>
        <dbReference type="ChEBI" id="CHEBI:58389"/>
        <dbReference type="EC" id="1.14.13.148"/>
    </reaction>
    <physiologicalReaction direction="left-to-right" evidence="21">
        <dbReference type="Rhea" id="RHEA:31980"/>
    </physiologicalReaction>
</comment>
<evidence type="ECO:0000256" key="4">
    <source>
        <dbReference type="ARBA" id="ARBA00022630"/>
    </source>
</evidence>
<dbReference type="FunFam" id="3.50.50.60:FF:000159">
    <property type="entry name" value="Dimethylaniline monooxygenase [N-oxide-forming]"/>
    <property type="match status" value="1"/>
</dbReference>
<evidence type="ECO:0000256" key="7">
    <source>
        <dbReference type="ARBA" id="ARBA00022827"/>
    </source>
</evidence>
<evidence type="ECO:0000256" key="9">
    <source>
        <dbReference type="ARBA" id="ARBA00022989"/>
    </source>
</evidence>
<evidence type="ECO:0000256" key="18">
    <source>
        <dbReference type="ARBA" id="ARBA00045957"/>
    </source>
</evidence>
<reference evidence="23 24" key="1">
    <citation type="submission" date="2016-07" db="EMBL/GenBank/DDBJ databases">
        <title>Pervasive Adenine N6-methylation of Active Genes in Fungi.</title>
        <authorList>
            <consortium name="DOE Joint Genome Institute"/>
            <person name="Mondo S.J."/>
            <person name="Dannebaum R.O."/>
            <person name="Kuo R.C."/>
            <person name="Labutti K."/>
            <person name="Haridas S."/>
            <person name="Kuo A."/>
            <person name="Salamov A."/>
            <person name="Ahrendt S.R."/>
            <person name="Lipzen A."/>
            <person name="Sullivan W."/>
            <person name="Andreopoulos W.B."/>
            <person name="Clum A."/>
            <person name="Lindquist E."/>
            <person name="Daum C."/>
            <person name="Ramamoorthy G.K."/>
            <person name="Gryganskyi A."/>
            <person name="Culley D."/>
            <person name="Magnuson J.K."/>
            <person name="James T.Y."/>
            <person name="O'Malley M.A."/>
            <person name="Stajich J.E."/>
            <person name="Spatafora J.W."/>
            <person name="Visel A."/>
            <person name="Grigoriev I.V."/>
        </authorList>
    </citation>
    <scope>NUCLEOTIDE SEQUENCE [LARGE SCALE GENOMIC DNA]</scope>
    <source>
        <strain evidence="23 24">CBS 931.73</strain>
    </source>
</reference>
<dbReference type="Gene3D" id="3.50.50.60">
    <property type="entry name" value="FAD/NAD(P)-binding domain"/>
    <property type="match status" value="3"/>
</dbReference>
<dbReference type="GO" id="GO:0050661">
    <property type="term" value="F:NADP binding"/>
    <property type="evidence" value="ECO:0007669"/>
    <property type="project" value="InterPro"/>
</dbReference>
<comment type="subcellular location">
    <subcellularLocation>
        <location evidence="2">Endoplasmic reticulum membrane</location>
        <topology evidence="2">Single-pass membrane protein</topology>
    </subcellularLocation>
</comment>
<comment type="cofactor">
    <cofactor evidence="1">
        <name>FAD</name>
        <dbReference type="ChEBI" id="CHEBI:57692"/>
    </cofactor>
</comment>
<evidence type="ECO:0000256" key="5">
    <source>
        <dbReference type="ARBA" id="ARBA00022692"/>
    </source>
</evidence>
<keyword evidence="9" id="KW-1133">Transmembrane helix</keyword>
<comment type="catalytic activity">
    <reaction evidence="20">
        <text>hypotaurine + NADPH + O2 + H(+) = taurine + NADP(+) + H2O</text>
        <dbReference type="Rhea" id="RHEA:69819"/>
        <dbReference type="ChEBI" id="CHEBI:15377"/>
        <dbReference type="ChEBI" id="CHEBI:15378"/>
        <dbReference type="ChEBI" id="CHEBI:15379"/>
        <dbReference type="ChEBI" id="CHEBI:57783"/>
        <dbReference type="ChEBI" id="CHEBI:57853"/>
        <dbReference type="ChEBI" id="CHEBI:58349"/>
        <dbReference type="ChEBI" id="CHEBI:507393"/>
        <dbReference type="EC" id="1.14.13.8"/>
    </reaction>
    <physiologicalReaction direction="left-to-right" evidence="20">
        <dbReference type="Rhea" id="RHEA:69820"/>
    </physiologicalReaction>
</comment>
<dbReference type="PRINTS" id="PR00370">
    <property type="entry name" value="FMOXYGENASE"/>
</dbReference>
<dbReference type="STRING" id="1314790.A0A1Y1X6M2"/>
<sequence>MTSKRVAIIGAGGLNAVKACLETNGRLTPVCFEQNPWIGGLWHYKGYNGGPTPMYKGIVFILSRDMSPFPDYPFPSTWPQYLPQKYVCKYIESYAKDFNLMDSVRLQHKIVNVVRLENGQWLLKYLNTALNDPVPVDEIFDHVIVATGHNYHSNMVRYEGMENFCGEIIHSLDYHEPSKFLGKRVVVIGSGTSGCDIANELSHTAEEVIISSRSGTFILPRLTSSGLPLDLMHYRFLSAIAPTWLSDFIITNYLLVPPTGWLNPSKKISFLEKPPAASGNLLERLASGHVLTMPGVKRFLNDGRSIEFTNGDVVSDVDAIILATGFKLDFPFFTETDIEKYILGGQPRHKSSCESGPLWLYQGMLPPDYPSIAFVGFVFTLDSAFNVSDIQNRYITSLWTGTISLPPRSNISQYLEDKRKRLPSTQRVIWEPNQNYLNDLASQCGFYPSLWAILKEYGSVKLAWKSFFAPRWPANFRLVGPGKWRGAKRTIEGNYDLLKRYAKGER</sequence>
<evidence type="ECO:0000313" key="23">
    <source>
        <dbReference type="EMBL" id="ORX81026.1"/>
    </source>
</evidence>
<evidence type="ECO:0000256" key="10">
    <source>
        <dbReference type="ARBA" id="ARBA00023002"/>
    </source>
</evidence>
<keyword evidence="11" id="KW-0503">Monooxygenase</keyword>
<organism evidence="23 24">
    <name type="scientific">Basidiobolus meristosporus CBS 931.73</name>
    <dbReference type="NCBI Taxonomy" id="1314790"/>
    <lineage>
        <taxon>Eukaryota</taxon>
        <taxon>Fungi</taxon>
        <taxon>Fungi incertae sedis</taxon>
        <taxon>Zoopagomycota</taxon>
        <taxon>Entomophthoromycotina</taxon>
        <taxon>Basidiobolomycetes</taxon>
        <taxon>Basidiobolales</taxon>
        <taxon>Basidiobolaceae</taxon>
        <taxon>Basidiobolus</taxon>
    </lineage>
</organism>
<keyword evidence="10" id="KW-0560">Oxidoreductase</keyword>
<keyword evidence="12" id="KW-0472">Membrane</keyword>
<evidence type="ECO:0000256" key="22">
    <source>
        <dbReference type="ARBA" id="ARBA00049443"/>
    </source>
</evidence>
<evidence type="ECO:0000256" key="13">
    <source>
        <dbReference type="ARBA" id="ARBA00029725"/>
    </source>
</evidence>
<comment type="similarity">
    <text evidence="3">Belongs to the FMO family.</text>
</comment>
<evidence type="ECO:0000256" key="6">
    <source>
        <dbReference type="ARBA" id="ARBA00022824"/>
    </source>
</evidence>
<accession>A0A1Y1X6M2</accession>
<evidence type="ECO:0000256" key="3">
    <source>
        <dbReference type="ARBA" id="ARBA00009183"/>
    </source>
</evidence>
<dbReference type="GO" id="GO:0004499">
    <property type="term" value="F:N,N-dimethylaniline monooxygenase activity"/>
    <property type="evidence" value="ECO:0007669"/>
    <property type="project" value="InterPro"/>
</dbReference>
<dbReference type="InterPro" id="IPR050346">
    <property type="entry name" value="FMO-like"/>
</dbReference>
<dbReference type="GO" id="GO:0050660">
    <property type="term" value="F:flavin adenine dinucleotide binding"/>
    <property type="evidence" value="ECO:0007669"/>
    <property type="project" value="InterPro"/>
</dbReference>
<dbReference type="GO" id="GO:0034899">
    <property type="term" value="F:trimethylamine monooxygenase activity"/>
    <property type="evidence" value="ECO:0007669"/>
    <property type="project" value="UniProtKB-EC"/>
</dbReference>
<evidence type="ECO:0000256" key="11">
    <source>
        <dbReference type="ARBA" id="ARBA00023033"/>
    </source>
</evidence>
<keyword evidence="6" id="KW-0256">Endoplasmic reticulum</keyword>
<dbReference type="EC" id="1.14.13.148" evidence="14"/>
<dbReference type="PANTHER" id="PTHR23023">
    <property type="entry name" value="DIMETHYLANILINE MONOOXYGENASE"/>
    <property type="match status" value="1"/>
</dbReference>
<comment type="catalytic activity">
    <reaction evidence="19">
        <text>hypotaurine + NADH + O2 + H(+) = taurine + NAD(+) + H2O</text>
        <dbReference type="Rhea" id="RHEA:74111"/>
        <dbReference type="ChEBI" id="CHEBI:15377"/>
        <dbReference type="ChEBI" id="CHEBI:15378"/>
        <dbReference type="ChEBI" id="CHEBI:15379"/>
        <dbReference type="ChEBI" id="CHEBI:57540"/>
        <dbReference type="ChEBI" id="CHEBI:57853"/>
        <dbReference type="ChEBI" id="CHEBI:57945"/>
        <dbReference type="ChEBI" id="CHEBI:507393"/>
        <dbReference type="EC" id="1.14.13.8"/>
    </reaction>
    <physiologicalReaction direction="left-to-right" evidence="19">
        <dbReference type="Rhea" id="RHEA:74112"/>
    </physiologicalReaction>
</comment>
<comment type="function">
    <text evidence="18">Broad spectrum monooxygenase that catalyzes the oxygenation of a wide variety of nitrogen- and sulfur-containing compounds including xenobiotics. Catalyzes the S-oxygenation of hypotaurine to produce taurine, an organic osmolyte involved in cell volume regulation as well as a variety of cytoprotective and developmental processes. In vitro, catalyzes the N-oxygenation of trimethylamine (TMA) to produce trimethylamine N-oxide (TMAO) and could therefore participate to the detoxification of this compound that is generated by the action of gut microbiota from dietary precursors such as choline, choline containing compounds, betaine or L-carnitine.</text>
</comment>
<dbReference type="Pfam" id="PF00743">
    <property type="entry name" value="FMO-like"/>
    <property type="match status" value="1"/>
</dbReference>
<evidence type="ECO:0000313" key="24">
    <source>
        <dbReference type="Proteomes" id="UP000193498"/>
    </source>
</evidence>
<evidence type="ECO:0000256" key="15">
    <source>
        <dbReference type="ARBA" id="ARBA00034536"/>
    </source>
</evidence>
<dbReference type="AlphaFoldDB" id="A0A1Y1X6M2"/>
<keyword evidence="24" id="KW-1185">Reference proteome</keyword>
<dbReference type="InterPro" id="IPR036291">
    <property type="entry name" value="NAD(P)-bd_dom_sf"/>
</dbReference>
<comment type="catalytic activity">
    <reaction evidence="22">
        <text>N,N-dimethylaniline + NADPH + O2 + H(+) = N,N-dimethylaniline N-oxide + NADP(+) + H2O</text>
        <dbReference type="Rhea" id="RHEA:24468"/>
        <dbReference type="ChEBI" id="CHEBI:15377"/>
        <dbReference type="ChEBI" id="CHEBI:15378"/>
        <dbReference type="ChEBI" id="CHEBI:15379"/>
        <dbReference type="ChEBI" id="CHEBI:16269"/>
        <dbReference type="ChEBI" id="CHEBI:17735"/>
        <dbReference type="ChEBI" id="CHEBI:57783"/>
        <dbReference type="ChEBI" id="CHEBI:58349"/>
        <dbReference type="EC" id="1.14.13.8"/>
    </reaction>
    <physiologicalReaction direction="left-to-right" evidence="22">
        <dbReference type="Rhea" id="RHEA:24469"/>
    </physiologicalReaction>
</comment>
<evidence type="ECO:0000256" key="16">
    <source>
        <dbReference type="ARBA" id="ARBA00034554"/>
    </source>
</evidence>
<keyword evidence="7" id="KW-0274">FAD</keyword>
<comment type="caution">
    <text evidence="23">The sequence shown here is derived from an EMBL/GenBank/DDBJ whole genome shotgun (WGS) entry which is preliminary data.</text>
</comment>
<evidence type="ECO:0000256" key="19">
    <source>
        <dbReference type="ARBA" id="ARBA00047338"/>
    </source>
</evidence>
<evidence type="ECO:0000256" key="17">
    <source>
        <dbReference type="ARBA" id="ARBA00034561"/>
    </source>
</evidence>
<dbReference type="InterPro" id="IPR000960">
    <property type="entry name" value="Flavin_mOase"/>
</dbReference>
<keyword evidence="8" id="KW-0521">NADP</keyword>
<evidence type="ECO:0000256" key="20">
    <source>
        <dbReference type="ARBA" id="ARBA00048041"/>
    </source>
</evidence>
<dbReference type="InterPro" id="IPR036188">
    <property type="entry name" value="FAD/NAD-bd_sf"/>
</dbReference>
<keyword evidence="5" id="KW-0812">Transmembrane</keyword>
<protein>
    <recommendedName>
        <fullName evidence="15">Flavin-containing monooxygenase 1</fullName>
        <ecNumber evidence="14">1.14.13.148</ecNumber>
    </recommendedName>
    <alternativeName>
        <fullName evidence="17">Dimethylaniline monooxygenase [N-oxide-forming] 1</fullName>
    </alternativeName>
    <alternativeName>
        <fullName evidence="13">Dimethylaniline oxidase 1</fullName>
    </alternativeName>
    <alternativeName>
        <fullName evidence="16">Trimethylamine monooxygenase</fullName>
    </alternativeName>
</protein>
<name>A0A1Y1X6M2_9FUNG</name>
<dbReference type="SUPFAM" id="SSF51735">
    <property type="entry name" value="NAD(P)-binding Rossmann-fold domains"/>
    <property type="match status" value="1"/>
</dbReference>
<dbReference type="PIRSF" id="PIRSF000332">
    <property type="entry name" value="FMO"/>
    <property type="match status" value="1"/>
</dbReference>
<evidence type="ECO:0000256" key="2">
    <source>
        <dbReference type="ARBA" id="ARBA00004389"/>
    </source>
</evidence>
<proteinExistence type="inferred from homology"/>
<dbReference type="GO" id="GO:0005789">
    <property type="term" value="C:endoplasmic reticulum membrane"/>
    <property type="evidence" value="ECO:0007669"/>
    <property type="project" value="UniProtKB-SubCell"/>
</dbReference>
<gene>
    <name evidence="23" type="ORF">K493DRAFT_342466</name>
</gene>
<dbReference type="InterPro" id="IPR020946">
    <property type="entry name" value="Flavin_mOase-like"/>
</dbReference>